<keyword evidence="3" id="KW-1185">Reference proteome</keyword>
<dbReference type="RefSeq" id="WP_201276018.1">
    <property type="nucleotide sequence ID" value="NZ_JACVDA010000030.1"/>
</dbReference>
<evidence type="ECO:0000313" key="3">
    <source>
        <dbReference type="Proteomes" id="UP000823123"/>
    </source>
</evidence>
<name>A0ABS1CC75_9FIRM</name>
<organism evidence="2 3">
    <name type="scientific">Parvimonas parva</name>
    <dbReference type="NCBI Taxonomy" id="2769485"/>
    <lineage>
        <taxon>Bacteria</taxon>
        <taxon>Bacillati</taxon>
        <taxon>Bacillota</taxon>
        <taxon>Tissierellia</taxon>
        <taxon>Tissierellales</taxon>
        <taxon>Peptoniphilaceae</taxon>
        <taxon>Parvimonas</taxon>
    </lineage>
</organism>
<reference evidence="2 3" key="1">
    <citation type="submission" date="2020-09" db="EMBL/GenBank/DDBJ databases">
        <title>Parvimonas S3374 sp. nov.</title>
        <authorList>
            <person name="Buhl M."/>
        </authorList>
    </citation>
    <scope>NUCLEOTIDE SEQUENCE [LARGE SCALE GENOMIC DNA]</scope>
    <source>
        <strain evidence="2 3">S3374</strain>
    </source>
</reference>
<protein>
    <submittedName>
        <fullName evidence="2">Uncharacterized protein</fullName>
    </submittedName>
</protein>
<feature type="chain" id="PRO_5045401642" evidence="1">
    <location>
        <begin position="24"/>
        <end position="105"/>
    </location>
</feature>
<feature type="signal peptide" evidence="1">
    <location>
        <begin position="1"/>
        <end position="23"/>
    </location>
</feature>
<evidence type="ECO:0000313" key="2">
    <source>
        <dbReference type="EMBL" id="MBK1469200.1"/>
    </source>
</evidence>
<gene>
    <name evidence="2" type="ORF">IBJ83_07850</name>
</gene>
<evidence type="ECO:0000256" key="1">
    <source>
        <dbReference type="SAM" id="SignalP"/>
    </source>
</evidence>
<proteinExistence type="predicted"/>
<keyword evidence="1" id="KW-0732">Signal</keyword>
<dbReference type="Proteomes" id="UP000823123">
    <property type="component" value="Unassembled WGS sequence"/>
</dbReference>
<dbReference type="EMBL" id="JACVDA010000030">
    <property type="protein sequence ID" value="MBK1469200.1"/>
    <property type="molecule type" value="Genomic_DNA"/>
</dbReference>
<comment type="caution">
    <text evidence="2">The sequence shown here is derived from an EMBL/GenBank/DDBJ whole genome shotgun (WGS) entry which is preliminary data.</text>
</comment>
<sequence length="105" mass="12220">MKKILKKFCLVLCLMVTIFSVMSVSTTAEEIKQNKEVVHQLRTDVLPKRIYISNKSFYSSGLPTRYHYYEEEHDGVVYSGKLTLTQYQDTGNGYLGLYSGYIYRK</sequence>
<accession>A0ABS1CC75</accession>